<gene>
    <name evidence="1" type="ORF">D1632_03885</name>
</gene>
<dbReference type="EMBL" id="QWIV01000005">
    <property type="protein sequence ID" value="RMZ61235.1"/>
    <property type="molecule type" value="Genomic_DNA"/>
</dbReference>
<protein>
    <submittedName>
        <fullName evidence="1">GLPGLI family protein</fullName>
    </submittedName>
</protein>
<dbReference type="Pfam" id="PF09697">
    <property type="entry name" value="Porph_ging"/>
    <property type="match status" value="1"/>
</dbReference>
<evidence type="ECO:0000313" key="2">
    <source>
        <dbReference type="Proteomes" id="UP000267524"/>
    </source>
</evidence>
<reference evidence="1 2" key="1">
    <citation type="submission" date="2018-08" db="EMBL/GenBank/DDBJ databases">
        <title>Chryseobacterium nematophagum: a novel matrix digesting pathogen of nematodes.</title>
        <authorList>
            <person name="Page A."/>
            <person name="Roberts M."/>
            <person name="Felix M.-A."/>
            <person name="Weir W."/>
        </authorList>
    </citation>
    <scope>NUCLEOTIDE SEQUENCE [LARGE SCALE GENOMIC DNA]</scope>
    <source>
        <strain evidence="1 2">JUb275</strain>
    </source>
</reference>
<evidence type="ECO:0000313" key="1">
    <source>
        <dbReference type="EMBL" id="RMZ61235.1"/>
    </source>
</evidence>
<dbReference type="AlphaFoldDB" id="A0A3M7LGK6"/>
<dbReference type="InterPro" id="IPR005901">
    <property type="entry name" value="GLPGLI"/>
</dbReference>
<comment type="caution">
    <text evidence="1">The sequence shown here is derived from an EMBL/GenBank/DDBJ whole genome shotgun (WGS) entry which is preliminary data.</text>
</comment>
<proteinExistence type="predicted"/>
<dbReference type="NCBIfam" id="TIGR01200">
    <property type="entry name" value="GLPGLI"/>
    <property type="match status" value="1"/>
</dbReference>
<dbReference type="Proteomes" id="UP000267524">
    <property type="component" value="Unassembled WGS sequence"/>
</dbReference>
<name>A0A3M7LGK6_9FLAO</name>
<sequence length="283" mass="33069">MCKKIIMKNIIIVLLLLSTSLIGQTHRFIYEYDFKMDSTSTQKRKANMVLDVNPDQVKFYNYDFVVTDSLNKTKGENNMIWDDTPALTRKRNSTINFNYIMLQNMFIVETDNTINWKLSHETKALGGYTLQKATTKFGGRNWTAWFTKDIVLNEGPYKFRGLPGMIFEIYDDKDNFKFSLVKSYKLSKNYETIGILENFGGQKPVKISEAKLVKMMLDNYNDPLHDFKEHYKNNTDPNAHFMVMGIEVKSPEQLKELSDMMQKNIKKNNNPIEIDKAIQYPIK</sequence>
<keyword evidence="2" id="KW-1185">Reference proteome</keyword>
<accession>A0A3M7LGK6</accession>
<organism evidence="1 2">
    <name type="scientific">Chryseobacterium nematophagum</name>
    <dbReference type="NCBI Taxonomy" id="2305228"/>
    <lineage>
        <taxon>Bacteria</taxon>
        <taxon>Pseudomonadati</taxon>
        <taxon>Bacteroidota</taxon>
        <taxon>Flavobacteriia</taxon>
        <taxon>Flavobacteriales</taxon>
        <taxon>Weeksellaceae</taxon>
        <taxon>Chryseobacterium group</taxon>
        <taxon>Chryseobacterium</taxon>
    </lineage>
</organism>